<organism evidence="3 4">
    <name type="scientific">Acrodontium crateriforme</name>
    <dbReference type="NCBI Taxonomy" id="150365"/>
    <lineage>
        <taxon>Eukaryota</taxon>
        <taxon>Fungi</taxon>
        <taxon>Dikarya</taxon>
        <taxon>Ascomycota</taxon>
        <taxon>Pezizomycotina</taxon>
        <taxon>Dothideomycetes</taxon>
        <taxon>Dothideomycetidae</taxon>
        <taxon>Mycosphaerellales</taxon>
        <taxon>Teratosphaeriaceae</taxon>
        <taxon>Acrodontium</taxon>
    </lineage>
</organism>
<feature type="signal peptide" evidence="1">
    <location>
        <begin position="1"/>
        <end position="32"/>
    </location>
</feature>
<evidence type="ECO:0000259" key="2">
    <source>
        <dbReference type="Pfam" id="PF23584"/>
    </source>
</evidence>
<dbReference type="InterPro" id="IPR055560">
    <property type="entry name" value="DUF7136"/>
</dbReference>
<dbReference type="AlphaFoldDB" id="A0AAQ3R5A6"/>
<dbReference type="Pfam" id="PF23584">
    <property type="entry name" value="DUF7136"/>
    <property type="match status" value="1"/>
</dbReference>
<proteinExistence type="predicted"/>
<feature type="domain" description="DUF7136" evidence="2">
    <location>
        <begin position="34"/>
        <end position="233"/>
    </location>
</feature>
<dbReference type="Proteomes" id="UP001303373">
    <property type="component" value="Chromosome 1"/>
</dbReference>
<evidence type="ECO:0000313" key="3">
    <source>
        <dbReference type="EMBL" id="WPG98093.1"/>
    </source>
</evidence>
<dbReference type="EMBL" id="CP138580">
    <property type="protein sequence ID" value="WPG98093.1"/>
    <property type="molecule type" value="Genomic_DNA"/>
</dbReference>
<reference evidence="3 4" key="1">
    <citation type="submission" date="2023-11" db="EMBL/GenBank/DDBJ databases">
        <title>An acidophilic fungus is an integral part of prey digestion in a carnivorous sundew plant.</title>
        <authorList>
            <person name="Tsai I.J."/>
        </authorList>
    </citation>
    <scope>NUCLEOTIDE SEQUENCE [LARGE SCALE GENOMIC DNA]</scope>
    <source>
        <strain evidence="3">169a</strain>
    </source>
</reference>
<protein>
    <recommendedName>
        <fullName evidence="2">DUF7136 domain-containing protein</fullName>
    </recommendedName>
</protein>
<sequence length="277" mass="28610">MGAPIHVQGLARGLIRAVLMTTLLTSRIAAQAANPGTFEVDALFPHNATTYTPQALMPLVFAVQAPSLAVSWGATIMWALWEGQNASSPGSLTNGLIELSNMNLSGSEPYMATRFFNTMAYPDGVWTLIWTIEVLNCTQDQRQPQVVQYNNATVFTTSSKSGQNPDLVAATSADMCGTAAGYAFSAPSFGDSCGFLNSSTVANPCAAPINSTGASSIFAAATAAACSPLQRPANLNVTCPPWNPGPKPSAASASASGRALVVGTSALLALLVLNHVG</sequence>
<accession>A0AAQ3R5A6</accession>
<evidence type="ECO:0000313" key="4">
    <source>
        <dbReference type="Proteomes" id="UP001303373"/>
    </source>
</evidence>
<feature type="chain" id="PRO_5042923916" description="DUF7136 domain-containing protein" evidence="1">
    <location>
        <begin position="33"/>
        <end position="277"/>
    </location>
</feature>
<evidence type="ECO:0000256" key="1">
    <source>
        <dbReference type="SAM" id="SignalP"/>
    </source>
</evidence>
<gene>
    <name evidence="3" type="ORF">R9X50_00087900</name>
</gene>
<keyword evidence="1" id="KW-0732">Signal</keyword>
<keyword evidence="4" id="KW-1185">Reference proteome</keyword>
<name>A0AAQ3R5A6_9PEZI</name>